<feature type="region of interest" description="Disordered" evidence="3">
    <location>
        <begin position="719"/>
        <end position="800"/>
    </location>
</feature>
<feature type="transmembrane region" description="Helical" evidence="4">
    <location>
        <begin position="1324"/>
        <end position="1351"/>
    </location>
</feature>
<feature type="compositionally biased region" description="Acidic residues" evidence="3">
    <location>
        <begin position="791"/>
        <end position="800"/>
    </location>
</feature>
<dbReference type="Pfam" id="PF07690">
    <property type="entry name" value="MFS_1"/>
    <property type="match status" value="1"/>
</dbReference>
<feature type="compositionally biased region" description="Polar residues" evidence="3">
    <location>
        <begin position="734"/>
        <end position="748"/>
    </location>
</feature>
<feature type="transmembrane region" description="Helical" evidence="4">
    <location>
        <begin position="1295"/>
        <end position="1312"/>
    </location>
</feature>
<comment type="caution">
    <text evidence="6">The sequence shown here is derived from an EMBL/GenBank/DDBJ whole genome shotgun (WGS) entry which is preliminary data.</text>
</comment>
<feature type="transmembrane region" description="Helical" evidence="4">
    <location>
        <begin position="1193"/>
        <end position="1217"/>
    </location>
</feature>
<dbReference type="OrthoDB" id="5350595at2759"/>
<evidence type="ECO:0000259" key="5">
    <source>
        <dbReference type="Pfam" id="PF19314"/>
    </source>
</evidence>
<feature type="compositionally biased region" description="Basic and acidic residues" evidence="3">
    <location>
        <begin position="749"/>
        <end position="758"/>
    </location>
</feature>
<keyword evidence="4" id="KW-1133">Transmembrane helix</keyword>
<comment type="similarity">
    <text evidence="2">Belongs to the FHIP family.</text>
</comment>
<feature type="transmembrane region" description="Helical" evidence="4">
    <location>
        <begin position="987"/>
        <end position="1009"/>
    </location>
</feature>
<reference evidence="6 7" key="1">
    <citation type="submission" date="2018-08" db="EMBL/GenBank/DDBJ databases">
        <title>Draft genome sequences of two Aspergillus turcosus clinical strains isolated from bronchoalveolar lavage fluid: one azole-susceptible and the other azole-resistant.</title>
        <authorList>
            <person name="Parent-Michaud M."/>
            <person name="Dufresne P.J."/>
            <person name="Fournier E."/>
            <person name="Martineau C."/>
            <person name="Moreira S."/>
            <person name="Perkins V."/>
            <person name="De Repentigny L."/>
            <person name="Dufresne S.F."/>
        </authorList>
    </citation>
    <scope>NUCLEOTIDE SEQUENCE [LARGE SCALE GENOMIC DNA]</scope>
    <source>
        <strain evidence="6">HMR AF 1038</strain>
    </source>
</reference>
<dbReference type="STRING" id="1245748.A0A397IJE1"/>
<evidence type="ECO:0000313" key="7">
    <source>
        <dbReference type="Proteomes" id="UP000215289"/>
    </source>
</evidence>
<dbReference type="Proteomes" id="UP000215289">
    <property type="component" value="Unassembled WGS sequence"/>
</dbReference>
<organism evidence="6 7">
    <name type="scientific">Aspergillus turcosus</name>
    <dbReference type="NCBI Taxonomy" id="1245748"/>
    <lineage>
        <taxon>Eukaryota</taxon>
        <taxon>Fungi</taxon>
        <taxon>Dikarya</taxon>
        <taxon>Ascomycota</taxon>
        <taxon>Pezizomycotina</taxon>
        <taxon>Eurotiomycetes</taxon>
        <taxon>Eurotiomycetidae</taxon>
        <taxon>Eurotiales</taxon>
        <taxon>Aspergillaceae</taxon>
        <taxon>Aspergillus</taxon>
        <taxon>Aspergillus subgen. Fumigati</taxon>
    </lineage>
</organism>
<feature type="transmembrane region" description="Helical" evidence="4">
    <location>
        <begin position="1237"/>
        <end position="1255"/>
    </location>
</feature>
<feature type="compositionally biased region" description="Basic and acidic residues" evidence="3">
    <location>
        <begin position="1135"/>
        <end position="1146"/>
    </location>
</feature>
<feature type="transmembrane region" description="Helical" evidence="4">
    <location>
        <begin position="1015"/>
        <end position="1041"/>
    </location>
</feature>
<feature type="domain" description="FHF complex subunit HOOK-interacting protein C-terminal" evidence="5">
    <location>
        <begin position="542"/>
        <end position="662"/>
    </location>
</feature>
<dbReference type="PANTHER" id="PTHR21705">
    <property type="entry name" value="RAI16 PROTEIN-RELATED"/>
    <property type="match status" value="1"/>
</dbReference>
<dbReference type="GO" id="GO:0022857">
    <property type="term" value="F:transmembrane transporter activity"/>
    <property type="evidence" value="ECO:0007669"/>
    <property type="project" value="InterPro"/>
</dbReference>
<dbReference type="EMBL" id="NIDN02000001">
    <property type="protein sequence ID" value="RLM01910.1"/>
    <property type="molecule type" value="Genomic_DNA"/>
</dbReference>
<dbReference type="Gene3D" id="1.20.1250.20">
    <property type="entry name" value="MFS general substrate transporter like domains"/>
    <property type="match status" value="1"/>
</dbReference>
<dbReference type="GO" id="GO:0016020">
    <property type="term" value="C:membrane"/>
    <property type="evidence" value="ECO:0007669"/>
    <property type="project" value="UniProtKB-SubCell"/>
</dbReference>
<feature type="compositionally biased region" description="Polar residues" evidence="3">
    <location>
        <begin position="12"/>
        <end position="25"/>
    </location>
</feature>
<gene>
    <name evidence="6" type="ORF">CFD26_107745</name>
</gene>
<feature type="region of interest" description="Disordered" evidence="3">
    <location>
        <begin position="825"/>
        <end position="876"/>
    </location>
</feature>
<feature type="transmembrane region" description="Helical" evidence="4">
    <location>
        <begin position="962"/>
        <end position="980"/>
    </location>
</feature>
<dbReference type="Pfam" id="PF19314">
    <property type="entry name" value="DUF5917"/>
    <property type="match status" value="1"/>
</dbReference>
<dbReference type="InterPro" id="IPR019384">
    <property type="entry name" value="FHIP"/>
</dbReference>
<feature type="region of interest" description="Disordered" evidence="3">
    <location>
        <begin position="1"/>
        <end position="25"/>
    </location>
</feature>
<dbReference type="SUPFAM" id="SSF103473">
    <property type="entry name" value="MFS general substrate transporter"/>
    <property type="match status" value="1"/>
</dbReference>
<sequence>MDFWSRLIGGSRSPSTKGSRATSPTERLTAFKQTCNTLQQIWRSTTTPSGNLSAGAQARIYIERLNSILSDESRGPAPHPCLAYAASSQIFVTITKVTLSSYDGGQVGTLRAAAIFFNTLIDSEVDGIVDNRLFARALVDLVRRADKHDEDVEGRLVELLFGVANNIRLQPSILPAWFAPRPDDQDKERQANTGTEFAGATRTNDFPLFYLLVEYVHHAGRAGDFARTGLLYLIETASRSKILERWLIESDLATLMATGLGALYSQLGSLSFGTTEEEDLPHIVALSDNAGHESALPPRLDATMDSFMSYLLFWQDTLDHCKSAEVNGTLLDHFQVLFLEQLLYPSLLESSDVEGGSTAAVLTYLYRILESIEQHDLVHRILHFLLASPSDSQPTSKVDMSSSRRKSLDVLTAFSEEAARPSPALFNLRDLALLGLQSTNRQTVLATLRLLTVVLQRHHSFARSLVRTVSGHPGQQRTVGALNAELAQLLGLATSVVDDPTLNESFENYLKDASWILEARLSMLPAEGDLEEERPLQMRKDDPIVRELLNLLGTFFTNSVIVNLALTEVLKSIASSHLVSLDGWLLVDPLKYAYSAAPTTVIDSTVEVLERIQLAYREPTWSSADVPILTSVLHSLVQQIQGWRKEVPDFDILIAARRDLLHQDNDSRQSPSRSRHASEPPTRSPSERPVARMAQVGSDFGSPRGRAARALDLQSVASLPQRPAAGSPARDHSVLSTATRESSMTRQSAADDLRKRLAEPFQVRPQPQRPRSEADEAGDVKQQTAVHTDPSEDAMVDDSSESATLGHVLTNAVILQWSVPAMASGAHDPLDREDAPFLASSPESSSSNRRTGDEDDEADLKHVYSDSEDDDNDADERKGKQAIEKIRFRFMVTLFVMILAFEVGIVMANGPMTRIYESIACRQYYAEYDARQIGADGEVPESLCKIKEVQTEVAAVKGYMEFFDGVLSAFLAVPYGLLADRIGRKPIICLSIPAFALNSVIMFVVMWYSDIFPLRAVWASCLAWLLGGGPVVASAIIWTMMSDVTAEDERAAMFFRFGVVHMGADFASSAVSSWMMTWDPWLPLMIGWGIVLAGVLCAVTLPETMHLSSARRTERSASVELAHLASENGDQKGAIQKEEPQIRPDDSDVDSVEGDQLPFTLRSAPKRPFLRRLYSRSRQYLTPYSFIFRHKQIILLLTAFLVYRLSRGSSWFLVQYISTRYKWTLAEANLLMSIKPALTIPLFLFIMPALSRQLLHSMHTSKKDLQLARVSIVCLCLGTLGIGLSPSIATLVPSLLVQTAGSGFLYLIRSLITTMVKQEETARLFTIIEILQAVGNVIASLSITTVFRLGLELGGPWIGLAWMMTSTAFALVGAAVWCFRLPPVVESKGEVEV</sequence>
<dbReference type="InterPro" id="IPR011701">
    <property type="entry name" value="MFS"/>
</dbReference>
<keyword evidence="4" id="KW-0472">Membrane</keyword>
<evidence type="ECO:0000256" key="4">
    <source>
        <dbReference type="SAM" id="Phobius"/>
    </source>
</evidence>
<name>A0A397IJE1_9EURO</name>
<evidence type="ECO:0000256" key="3">
    <source>
        <dbReference type="SAM" id="MobiDB-lite"/>
    </source>
</evidence>
<feature type="transmembrane region" description="Helical" evidence="4">
    <location>
        <begin position="888"/>
        <end position="908"/>
    </location>
</feature>
<comment type="subcellular location">
    <subcellularLocation>
        <location evidence="1">Membrane</location>
        <topology evidence="1">Multi-pass membrane protein</topology>
    </subcellularLocation>
</comment>
<feature type="region of interest" description="Disordered" evidence="3">
    <location>
        <begin position="663"/>
        <end position="691"/>
    </location>
</feature>
<dbReference type="PANTHER" id="PTHR21705:SF11">
    <property type="entry name" value="FHIP FAMILY PROTEIN CG3558"/>
    <property type="match status" value="1"/>
</dbReference>
<dbReference type="Pfam" id="PF10257">
    <property type="entry name" value="RAI16-like"/>
    <property type="match status" value="1"/>
</dbReference>
<evidence type="ECO:0000256" key="1">
    <source>
        <dbReference type="ARBA" id="ARBA00004141"/>
    </source>
</evidence>
<dbReference type="InterPro" id="IPR045669">
    <property type="entry name" value="FHIP_C"/>
</dbReference>
<keyword evidence="4" id="KW-0812">Transmembrane</keyword>
<feature type="transmembrane region" description="Helical" evidence="4">
    <location>
        <begin position="1267"/>
        <end position="1289"/>
    </location>
</feature>
<protein>
    <recommendedName>
        <fullName evidence="5">FHF complex subunit HOOK-interacting protein C-terminal domain-containing protein</fullName>
    </recommendedName>
</protein>
<feature type="region of interest" description="Disordered" evidence="3">
    <location>
        <begin position="1130"/>
        <end position="1152"/>
    </location>
</feature>
<evidence type="ECO:0000256" key="2">
    <source>
        <dbReference type="ARBA" id="ARBA00024336"/>
    </source>
</evidence>
<proteinExistence type="inferred from homology"/>
<feature type="transmembrane region" description="Helical" evidence="4">
    <location>
        <begin position="1081"/>
        <end position="1102"/>
    </location>
</feature>
<feature type="transmembrane region" description="Helical" evidence="4">
    <location>
        <begin position="1357"/>
        <end position="1379"/>
    </location>
</feature>
<dbReference type="InterPro" id="IPR036259">
    <property type="entry name" value="MFS_trans_sf"/>
</dbReference>
<accession>A0A397IJE1</accession>
<evidence type="ECO:0000313" key="6">
    <source>
        <dbReference type="EMBL" id="RLM01910.1"/>
    </source>
</evidence>
<keyword evidence="7" id="KW-1185">Reference proteome</keyword>